<keyword evidence="5" id="KW-0479">Metal-binding</keyword>
<dbReference type="GO" id="GO:0020037">
    <property type="term" value="F:heme binding"/>
    <property type="evidence" value="ECO:0007669"/>
    <property type="project" value="InterPro"/>
</dbReference>
<evidence type="ECO:0000256" key="7">
    <source>
        <dbReference type="ARBA" id="ARBA00023002"/>
    </source>
</evidence>
<dbReference type="Gene3D" id="1.20.120.990">
    <property type="entry name" value="Glycosyltransferase family 88, C-terminal domain"/>
    <property type="match status" value="1"/>
</dbReference>
<dbReference type="PANTHER" id="PTHR24282">
    <property type="entry name" value="CYTOCHROME P450 FAMILY MEMBER"/>
    <property type="match status" value="1"/>
</dbReference>
<dbReference type="AlphaFoldDB" id="A0AAD8LXK3"/>
<keyword evidence="3" id="KW-0349">Heme</keyword>
<name>A0AAD8LXK3_9APIA</name>
<organism evidence="11 12">
    <name type="scientific">Heracleum sosnowskyi</name>
    <dbReference type="NCBI Taxonomy" id="360622"/>
    <lineage>
        <taxon>Eukaryota</taxon>
        <taxon>Viridiplantae</taxon>
        <taxon>Streptophyta</taxon>
        <taxon>Embryophyta</taxon>
        <taxon>Tracheophyta</taxon>
        <taxon>Spermatophyta</taxon>
        <taxon>Magnoliopsida</taxon>
        <taxon>eudicotyledons</taxon>
        <taxon>Gunneridae</taxon>
        <taxon>Pentapetalae</taxon>
        <taxon>asterids</taxon>
        <taxon>campanulids</taxon>
        <taxon>Apiales</taxon>
        <taxon>Apiaceae</taxon>
        <taxon>Apioideae</taxon>
        <taxon>apioid superclade</taxon>
        <taxon>Tordylieae</taxon>
        <taxon>Tordyliinae</taxon>
        <taxon>Heracleum</taxon>
    </lineage>
</organism>
<evidence type="ECO:0000256" key="10">
    <source>
        <dbReference type="ARBA" id="ARBA00023136"/>
    </source>
</evidence>
<accession>A0AAD8LXK3</accession>
<comment type="caution">
    <text evidence="11">The sequence shown here is derived from an EMBL/GenBank/DDBJ whole genome shotgun (WGS) entry which is preliminary data.</text>
</comment>
<keyword evidence="10" id="KW-0472">Membrane</keyword>
<keyword evidence="6" id="KW-1133">Transmembrane helix</keyword>
<dbReference type="GO" id="GO:0016705">
    <property type="term" value="F:oxidoreductase activity, acting on paired donors, with incorporation or reduction of molecular oxygen"/>
    <property type="evidence" value="ECO:0007669"/>
    <property type="project" value="InterPro"/>
</dbReference>
<evidence type="ECO:0000313" key="11">
    <source>
        <dbReference type="EMBL" id="KAK1354180.1"/>
    </source>
</evidence>
<reference evidence="11" key="1">
    <citation type="submission" date="2023-02" db="EMBL/GenBank/DDBJ databases">
        <title>Genome of toxic invasive species Heracleum sosnowskyi carries increased number of genes despite the absence of recent whole-genome duplications.</title>
        <authorList>
            <person name="Schelkunov M."/>
            <person name="Shtratnikova V."/>
            <person name="Makarenko M."/>
            <person name="Klepikova A."/>
            <person name="Omelchenko D."/>
            <person name="Novikova G."/>
            <person name="Obukhova E."/>
            <person name="Bogdanov V."/>
            <person name="Penin A."/>
            <person name="Logacheva M."/>
        </authorList>
    </citation>
    <scope>NUCLEOTIDE SEQUENCE</scope>
    <source>
        <strain evidence="11">Hsosn_3</strain>
        <tissue evidence="11">Leaf</tissue>
    </source>
</reference>
<protein>
    <submittedName>
        <fullName evidence="11">Uncharacterized protein</fullName>
    </submittedName>
</protein>
<evidence type="ECO:0000256" key="1">
    <source>
        <dbReference type="ARBA" id="ARBA00004370"/>
    </source>
</evidence>
<dbReference type="GO" id="GO:0004497">
    <property type="term" value="F:monooxygenase activity"/>
    <property type="evidence" value="ECO:0007669"/>
    <property type="project" value="UniProtKB-KW"/>
</dbReference>
<keyword evidence="9" id="KW-0503">Monooxygenase</keyword>
<evidence type="ECO:0000256" key="6">
    <source>
        <dbReference type="ARBA" id="ARBA00022989"/>
    </source>
</evidence>
<dbReference type="GO" id="GO:0016020">
    <property type="term" value="C:membrane"/>
    <property type="evidence" value="ECO:0007669"/>
    <property type="project" value="UniProtKB-SubCell"/>
</dbReference>
<dbReference type="EMBL" id="JAUIZM010000011">
    <property type="protein sequence ID" value="KAK1354180.1"/>
    <property type="molecule type" value="Genomic_DNA"/>
</dbReference>
<reference evidence="11" key="2">
    <citation type="submission" date="2023-05" db="EMBL/GenBank/DDBJ databases">
        <authorList>
            <person name="Schelkunov M.I."/>
        </authorList>
    </citation>
    <scope>NUCLEOTIDE SEQUENCE</scope>
    <source>
        <strain evidence="11">Hsosn_3</strain>
        <tissue evidence="11">Leaf</tissue>
    </source>
</reference>
<evidence type="ECO:0000256" key="5">
    <source>
        <dbReference type="ARBA" id="ARBA00022723"/>
    </source>
</evidence>
<dbReference type="SUPFAM" id="SSF48264">
    <property type="entry name" value="Cytochrome P450"/>
    <property type="match status" value="1"/>
</dbReference>
<dbReference type="InterPro" id="IPR050665">
    <property type="entry name" value="Cytochrome_P450_Monooxygen"/>
</dbReference>
<evidence type="ECO:0000256" key="8">
    <source>
        <dbReference type="ARBA" id="ARBA00023004"/>
    </source>
</evidence>
<dbReference type="Proteomes" id="UP001237642">
    <property type="component" value="Unassembled WGS sequence"/>
</dbReference>
<evidence type="ECO:0000256" key="9">
    <source>
        <dbReference type="ARBA" id="ARBA00023033"/>
    </source>
</evidence>
<dbReference type="InterPro" id="IPR036396">
    <property type="entry name" value="Cyt_P450_sf"/>
</dbReference>
<evidence type="ECO:0000313" key="12">
    <source>
        <dbReference type="Proteomes" id="UP001237642"/>
    </source>
</evidence>
<comment type="subcellular location">
    <subcellularLocation>
        <location evidence="1">Membrane</location>
    </subcellularLocation>
</comment>
<keyword evidence="12" id="KW-1185">Reference proteome</keyword>
<gene>
    <name evidence="11" type="ORF">POM88_047436</name>
</gene>
<evidence type="ECO:0000256" key="3">
    <source>
        <dbReference type="ARBA" id="ARBA00022617"/>
    </source>
</evidence>
<dbReference type="PANTHER" id="PTHR24282:SF211">
    <property type="entry name" value="CYTOCHROME P450-RELATED"/>
    <property type="match status" value="1"/>
</dbReference>
<evidence type="ECO:0000256" key="4">
    <source>
        <dbReference type="ARBA" id="ARBA00022692"/>
    </source>
</evidence>
<evidence type="ECO:0000256" key="2">
    <source>
        <dbReference type="ARBA" id="ARBA00010617"/>
    </source>
</evidence>
<keyword evidence="4" id="KW-0812">Transmembrane</keyword>
<comment type="similarity">
    <text evidence="2">Belongs to the cytochrome P450 family.</text>
</comment>
<proteinExistence type="inferred from homology"/>
<keyword evidence="7" id="KW-0560">Oxidoreductase</keyword>
<keyword evidence="8" id="KW-0408">Iron</keyword>
<sequence>MLDNWEEQIGERDEFEVEVHEEFHDLSAEILSKTALGSNFEEGKRIFDVQQQQEILTHQAMHNVYIPGFRFLPNKMNILRWRLEKETREIMRRIIEINRRTSENSMNFLSMLMSGNMNIQNKVIKKL</sequence>
<dbReference type="GO" id="GO:0005506">
    <property type="term" value="F:iron ion binding"/>
    <property type="evidence" value="ECO:0007669"/>
    <property type="project" value="InterPro"/>
</dbReference>